<evidence type="ECO:0000313" key="2">
    <source>
        <dbReference type="EMBL" id="GEQ06177.1"/>
    </source>
</evidence>
<reference evidence="2 5" key="2">
    <citation type="submission" date="2019-07" db="EMBL/GenBank/DDBJ databases">
        <title>Whole genome shotgun sequence of Staphylococcus gallinarum NBRC 109767.</title>
        <authorList>
            <person name="Hosoyama A."/>
            <person name="Uohara A."/>
            <person name="Ohji S."/>
            <person name="Ichikawa N."/>
        </authorList>
    </citation>
    <scope>NUCLEOTIDE SEQUENCE [LARGE SCALE GENOMIC DNA]</scope>
    <source>
        <strain evidence="2 5">NBRC 109767</strain>
    </source>
</reference>
<reference evidence="3 4" key="1">
    <citation type="submission" date="2018-06" db="EMBL/GenBank/DDBJ databases">
        <authorList>
            <consortium name="Pathogen Informatics"/>
            <person name="Doyle S."/>
        </authorList>
    </citation>
    <scope>NUCLEOTIDE SEQUENCE [LARGE SCALE GENOMIC DNA]</scope>
    <source>
        <strain evidence="3 4">NCTC12195</strain>
    </source>
</reference>
<name>A0A0D0R0F3_STAGA</name>
<dbReference type="AlphaFoldDB" id="A0A0D0R0F3"/>
<evidence type="ECO:0008006" key="6">
    <source>
        <dbReference type="Google" id="ProtNLM"/>
    </source>
</evidence>
<accession>A0A0D0R0F3</accession>
<protein>
    <recommendedName>
        <fullName evidence="6">Lipoprotein</fullName>
    </recommendedName>
</protein>
<gene>
    <name evidence="3" type="ORF">NCTC12195_00182</name>
    <name evidence="2" type="ORF">SGA02_20050</name>
</gene>
<dbReference type="PROSITE" id="PS51257">
    <property type="entry name" value="PROKAR_LIPOPROTEIN"/>
    <property type="match status" value="1"/>
</dbReference>
<proteinExistence type="predicted"/>
<keyword evidence="1" id="KW-0732">Signal</keyword>
<evidence type="ECO:0000313" key="5">
    <source>
        <dbReference type="Proteomes" id="UP000321057"/>
    </source>
</evidence>
<dbReference type="Proteomes" id="UP000255277">
    <property type="component" value="Unassembled WGS sequence"/>
</dbReference>
<feature type="chain" id="PRO_5039024434" description="Lipoprotein" evidence="1">
    <location>
        <begin position="19"/>
        <end position="214"/>
    </location>
</feature>
<keyword evidence="5" id="KW-1185">Reference proteome</keyword>
<evidence type="ECO:0000256" key="1">
    <source>
        <dbReference type="SAM" id="SignalP"/>
    </source>
</evidence>
<organism evidence="3 4">
    <name type="scientific">Staphylococcus gallinarum</name>
    <dbReference type="NCBI Taxonomy" id="1293"/>
    <lineage>
        <taxon>Bacteria</taxon>
        <taxon>Bacillati</taxon>
        <taxon>Bacillota</taxon>
        <taxon>Bacilli</taxon>
        <taxon>Bacillales</taxon>
        <taxon>Staphylococcaceae</taxon>
        <taxon>Staphylococcus</taxon>
    </lineage>
</organism>
<dbReference type="EMBL" id="BKAX01000006">
    <property type="protein sequence ID" value="GEQ06177.1"/>
    <property type="molecule type" value="Genomic_DNA"/>
</dbReference>
<evidence type="ECO:0000313" key="4">
    <source>
        <dbReference type="Proteomes" id="UP000255277"/>
    </source>
</evidence>
<evidence type="ECO:0000313" key="3">
    <source>
        <dbReference type="EMBL" id="SUM30782.1"/>
    </source>
</evidence>
<dbReference type="OrthoDB" id="2418342at2"/>
<sequence>MHKFIYSLLFIIMMITVAGCQGQQGSAKTDLKDKATQTKNLTQHDKDKLNKAITNKVVAYAKEQKLSVSNRYVGNGSYSESDFYATTTDGEIQVINNDKPGAKHFKLHNVTGLSVYTSKTGNIGLDDAAKNLTNIEGYKSVANTTYPIKKYLFADNGKVYEYTFEGDDHTTLSTGFAYKDSNDKDPNLKPNVIFKETKNDTIRKMWANVLREYD</sequence>
<dbReference type="Proteomes" id="UP000321057">
    <property type="component" value="Unassembled WGS sequence"/>
</dbReference>
<dbReference type="EMBL" id="UHDK01000001">
    <property type="protein sequence ID" value="SUM30782.1"/>
    <property type="molecule type" value="Genomic_DNA"/>
</dbReference>
<dbReference type="RefSeq" id="WP_042737895.1">
    <property type="nucleotide sequence ID" value="NZ_BKAX01000006.1"/>
</dbReference>
<feature type="signal peptide" evidence="1">
    <location>
        <begin position="1"/>
        <end position="18"/>
    </location>
</feature>